<gene>
    <name evidence="2" type="ORF">J2Z79_000936</name>
</gene>
<dbReference type="SUPFAM" id="SSF53067">
    <property type="entry name" value="Actin-like ATPase domain"/>
    <property type="match status" value="1"/>
</dbReference>
<dbReference type="Gene3D" id="3.30.420.40">
    <property type="match status" value="2"/>
</dbReference>
<protein>
    <submittedName>
        <fullName evidence="2">Glucokinase</fullName>
        <ecNumber evidence="2">2.7.1.2</ecNumber>
    </submittedName>
</protein>
<evidence type="ECO:0000313" key="3">
    <source>
        <dbReference type="Proteomes" id="UP001519289"/>
    </source>
</evidence>
<proteinExistence type="inferred from homology"/>
<dbReference type="PROSITE" id="PS01125">
    <property type="entry name" value="ROK"/>
    <property type="match status" value="1"/>
</dbReference>
<reference evidence="2 3" key="1">
    <citation type="submission" date="2021-03" db="EMBL/GenBank/DDBJ databases">
        <title>Genomic Encyclopedia of Type Strains, Phase IV (KMG-IV): sequencing the most valuable type-strain genomes for metagenomic binning, comparative biology and taxonomic classification.</title>
        <authorList>
            <person name="Goeker M."/>
        </authorList>
    </citation>
    <scope>NUCLEOTIDE SEQUENCE [LARGE SCALE GENOMIC DNA]</scope>
    <source>
        <strain evidence="2 3">DSM 27138</strain>
    </source>
</reference>
<dbReference type="InterPro" id="IPR049874">
    <property type="entry name" value="ROK_cs"/>
</dbReference>
<dbReference type="EMBL" id="JAGGLG010000005">
    <property type="protein sequence ID" value="MBP2017553.1"/>
    <property type="molecule type" value="Genomic_DNA"/>
</dbReference>
<sequence>MNAVVYLGIDIGGTGIKAAIVDARGNILQHGETPTGASEGAAGVLERVRRLGSSLIERAGTQVVACGVGSAGRIDHRRGHVIFASENLPGWTGTDLGAELHRAFGLPVFVDNDVNAASLAEAWIGAARGASDFLMLTLGTGVGGAITLGGRLWRGARCGAGEVGHMALYPGGEPCPCGGVGCAERYVSAKALTRRANEALAEGRPFRGIRDVISAATSASGHRQAAARQGVERWTADLALFLMNLQMAFDPQLIVVGGGIVRLGYWWDRLVQTAARECRARSAAIRLRQARLGPDAGVVGAARLAMLARPLRRVYPPAAGGSARDGSVVRPAGAFE</sequence>
<dbReference type="PANTHER" id="PTHR18964:SF149">
    <property type="entry name" value="BIFUNCTIONAL UDP-N-ACETYLGLUCOSAMINE 2-EPIMERASE_N-ACETYLMANNOSAMINE KINASE"/>
    <property type="match status" value="1"/>
</dbReference>
<comment type="similarity">
    <text evidence="1">Belongs to the ROK (NagC/XylR) family.</text>
</comment>
<dbReference type="Proteomes" id="UP001519289">
    <property type="component" value="Unassembled WGS sequence"/>
</dbReference>
<dbReference type="PANTHER" id="PTHR18964">
    <property type="entry name" value="ROK (REPRESSOR, ORF, KINASE) FAMILY"/>
    <property type="match status" value="1"/>
</dbReference>
<name>A0ABS4JPT0_9FIRM</name>
<dbReference type="InterPro" id="IPR043129">
    <property type="entry name" value="ATPase_NBD"/>
</dbReference>
<dbReference type="RefSeq" id="WP_209465694.1">
    <property type="nucleotide sequence ID" value="NZ_JAGGLG010000005.1"/>
</dbReference>
<dbReference type="Pfam" id="PF00480">
    <property type="entry name" value="ROK"/>
    <property type="match status" value="1"/>
</dbReference>
<accession>A0ABS4JPT0</accession>
<dbReference type="EC" id="2.7.1.2" evidence="2"/>
<dbReference type="InterPro" id="IPR000600">
    <property type="entry name" value="ROK"/>
</dbReference>
<dbReference type="GO" id="GO:0004340">
    <property type="term" value="F:glucokinase activity"/>
    <property type="evidence" value="ECO:0007669"/>
    <property type="project" value="UniProtKB-EC"/>
</dbReference>
<evidence type="ECO:0000313" key="2">
    <source>
        <dbReference type="EMBL" id="MBP2017553.1"/>
    </source>
</evidence>
<organism evidence="2 3">
    <name type="scientific">Symbiobacterium terraclitae</name>
    <dbReference type="NCBI Taxonomy" id="557451"/>
    <lineage>
        <taxon>Bacteria</taxon>
        <taxon>Bacillati</taxon>
        <taxon>Bacillota</taxon>
        <taxon>Clostridia</taxon>
        <taxon>Eubacteriales</taxon>
        <taxon>Symbiobacteriaceae</taxon>
        <taxon>Symbiobacterium</taxon>
    </lineage>
</organism>
<comment type="caution">
    <text evidence="2">The sequence shown here is derived from an EMBL/GenBank/DDBJ whole genome shotgun (WGS) entry which is preliminary data.</text>
</comment>
<keyword evidence="3" id="KW-1185">Reference proteome</keyword>
<keyword evidence="2" id="KW-0808">Transferase</keyword>
<evidence type="ECO:0000256" key="1">
    <source>
        <dbReference type="ARBA" id="ARBA00006479"/>
    </source>
</evidence>
<dbReference type="CDD" id="cd24068">
    <property type="entry name" value="ASKHA_NBD_ROK_FnNanK-like"/>
    <property type="match status" value="1"/>
</dbReference>